<dbReference type="Proteomes" id="UP000009183">
    <property type="component" value="Chromosome 17"/>
</dbReference>
<evidence type="ECO:0000313" key="2">
    <source>
        <dbReference type="EMBL" id="CBI15773.3"/>
    </source>
</evidence>
<proteinExistence type="predicted"/>
<sequence>MENAISSIEPNYNRAVHKQREQKPAEGKGVSVRWDREAAHADKDDKCSERGGEEGVSSNHGVVAKG</sequence>
<name>D7SH93_VITVI</name>
<evidence type="ECO:0000313" key="3">
    <source>
        <dbReference type="Proteomes" id="UP000009183"/>
    </source>
</evidence>
<dbReference type="PaxDb" id="29760-VIT_17s0000g00040.t01"/>
<gene>
    <name evidence="2" type="ordered locus">VIT_17s0000g00040</name>
</gene>
<reference evidence="3" key="1">
    <citation type="journal article" date="2007" name="Nature">
        <title>The grapevine genome sequence suggests ancestral hexaploidization in major angiosperm phyla.</title>
        <authorList>
            <consortium name="The French-Italian Public Consortium for Grapevine Genome Characterization."/>
            <person name="Jaillon O."/>
            <person name="Aury J.-M."/>
            <person name="Noel B."/>
            <person name="Policriti A."/>
            <person name="Clepet C."/>
            <person name="Casagrande A."/>
            <person name="Choisne N."/>
            <person name="Aubourg S."/>
            <person name="Vitulo N."/>
            <person name="Jubin C."/>
            <person name="Vezzi A."/>
            <person name="Legeai F."/>
            <person name="Hugueney P."/>
            <person name="Dasilva C."/>
            <person name="Horner D."/>
            <person name="Mica E."/>
            <person name="Jublot D."/>
            <person name="Poulain J."/>
            <person name="Bruyere C."/>
            <person name="Billault A."/>
            <person name="Segurens B."/>
            <person name="Gouyvenoux M."/>
            <person name="Ugarte E."/>
            <person name="Cattonaro F."/>
            <person name="Anthouard V."/>
            <person name="Vico V."/>
            <person name="Del Fabbro C."/>
            <person name="Alaux M."/>
            <person name="Di Gaspero G."/>
            <person name="Dumas V."/>
            <person name="Felice N."/>
            <person name="Paillard S."/>
            <person name="Juman I."/>
            <person name="Moroldo M."/>
            <person name="Scalabrin S."/>
            <person name="Canaguier A."/>
            <person name="Le Clainche I."/>
            <person name="Malacrida G."/>
            <person name="Durand E."/>
            <person name="Pesole G."/>
            <person name="Laucou V."/>
            <person name="Chatelet P."/>
            <person name="Merdinoglu D."/>
            <person name="Delledonne M."/>
            <person name="Pezzotti M."/>
            <person name="Lecharny A."/>
            <person name="Scarpelli C."/>
            <person name="Artiguenave F."/>
            <person name="Pe M.E."/>
            <person name="Valle G."/>
            <person name="Morgante M."/>
            <person name="Caboche M."/>
            <person name="Adam-Blondon A.-F."/>
            <person name="Weissenbach J."/>
            <person name="Quetier F."/>
            <person name="Wincker P."/>
        </authorList>
    </citation>
    <scope>NUCLEOTIDE SEQUENCE [LARGE SCALE GENOMIC DNA]</scope>
    <source>
        <strain evidence="3">cv. Pinot noir / PN40024</strain>
    </source>
</reference>
<dbReference type="AlphaFoldDB" id="D7SH93"/>
<feature type="region of interest" description="Disordered" evidence="1">
    <location>
        <begin position="1"/>
        <end position="66"/>
    </location>
</feature>
<organism evidence="2 3">
    <name type="scientific">Vitis vinifera</name>
    <name type="common">Grape</name>
    <dbReference type="NCBI Taxonomy" id="29760"/>
    <lineage>
        <taxon>Eukaryota</taxon>
        <taxon>Viridiplantae</taxon>
        <taxon>Streptophyta</taxon>
        <taxon>Embryophyta</taxon>
        <taxon>Tracheophyta</taxon>
        <taxon>Spermatophyta</taxon>
        <taxon>Magnoliopsida</taxon>
        <taxon>eudicotyledons</taxon>
        <taxon>Gunneridae</taxon>
        <taxon>Pentapetalae</taxon>
        <taxon>rosids</taxon>
        <taxon>Vitales</taxon>
        <taxon>Vitaceae</taxon>
        <taxon>Viteae</taxon>
        <taxon>Vitis</taxon>
    </lineage>
</organism>
<accession>D7SH93</accession>
<keyword evidence="3" id="KW-1185">Reference proteome</keyword>
<dbReference type="HOGENOM" id="CLU_2836463_0_0_1"/>
<protein>
    <submittedName>
        <fullName evidence="2">Uncharacterized protein</fullName>
    </submittedName>
</protein>
<dbReference type="EMBL" id="FN594950">
    <property type="protein sequence ID" value="CBI15773.3"/>
    <property type="molecule type" value="Genomic_DNA"/>
</dbReference>
<feature type="compositionally biased region" description="Polar residues" evidence="1">
    <location>
        <begin position="1"/>
        <end position="10"/>
    </location>
</feature>
<dbReference type="InParanoid" id="D7SH93"/>
<feature type="compositionally biased region" description="Basic and acidic residues" evidence="1">
    <location>
        <begin position="33"/>
        <end position="53"/>
    </location>
</feature>
<evidence type="ECO:0000256" key="1">
    <source>
        <dbReference type="SAM" id="MobiDB-lite"/>
    </source>
</evidence>